<dbReference type="GO" id="GO:0051083">
    <property type="term" value="P:'de novo' cotranslational protein folding"/>
    <property type="evidence" value="ECO:0007669"/>
    <property type="project" value="TreeGrafter"/>
</dbReference>
<dbReference type="InterPro" id="IPR037041">
    <property type="entry name" value="Trigger_fac_C_sf"/>
</dbReference>
<keyword evidence="4" id="KW-0697">Rotamase</keyword>
<dbReference type="PROSITE" id="PS50059">
    <property type="entry name" value="FKBP_PPIASE"/>
    <property type="match status" value="1"/>
</dbReference>
<dbReference type="InterPro" id="IPR008880">
    <property type="entry name" value="Trigger_fac_C"/>
</dbReference>
<protein>
    <recommendedName>
        <fullName evidence="3">peptidylprolyl isomerase</fullName>
        <ecNumber evidence="3">5.2.1.8</ecNumber>
    </recommendedName>
</protein>
<dbReference type="Gene3D" id="3.30.70.1050">
    <property type="entry name" value="Trigger factor ribosome-binding domain"/>
    <property type="match status" value="1"/>
</dbReference>
<evidence type="ECO:0000259" key="7">
    <source>
        <dbReference type="PROSITE" id="PS50059"/>
    </source>
</evidence>
<organism evidence="8">
    <name type="scientific">hydrothermal vent metagenome</name>
    <dbReference type="NCBI Taxonomy" id="652676"/>
    <lineage>
        <taxon>unclassified sequences</taxon>
        <taxon>metagenomes</taxon>
        <taxon>ecological metagenomes</taxon>
    </lineage>
</organism>
<feature type="domain" description="PPIase FKBP-type" evidence="7">
    <location>
        <begin position="161"/>
        <end position="254"/>
    </location>
</feature>
<dbReference type="Pfam" id="PF00254">
    <property type="entry name" value="FKBP_C"/>
    <property type="match status" value="1"/>
</dbReference>
<dbReference type="SUPFAM" id="SSF54534">
    <property type="entry name" value="FKBP-like"/>
    <property type="match status" value="1"/>
</dbReference>
<dbReference type="Gene3D" id="1.10.3120.10">
    <property type="entry name" value="Trigger factor, C-terminal domain"/>
    <property type="match status" value="1"/>
</dbReference>
<dbReference type="Gene3D" id="3.10.50.40">
    <property type="match status" value="1"/>
</dbReference>
<keyword evidence="6 8" id="KW-0413">Isomerase</keyword>
<dbReference type="InterPro" id="IPR008881">
    <property type="entry name" value="Trigger_fac_ribosome-bd_bac"/>
</dbReference>
<evidence type="ECO:0000256" key="1">
    <source>
        <dbReference type="ARBA" id="ARBA00000971"/>
    </source>
</evidence>
<gene>
    <name evidence="8" type="ORF">MNBD_GAMMA11-2656</name>
</gene>
<dbReference type="InterPro" id="IPR036611">
    <property type="entry name" value="Trigger_fac_ribosome-bd_sf"/>
</dbReference>
<name>A0A3B0X4G2_9ZZZZ</name>
<evidence type="ECO:0000256" key="6">
    <source>
        <dbReference type="ARBA" id="ARBA00023235"/>
    </source>
</evidence>
<dbReference type="EC" id="5.2.1.8" evidence="3"/>
<reference evidence="8" key="1">
    <citation type="submission" date="2018-06" db="EMBL/GenBank/DDBJ databases">
        <authorList>
            <person name="Zhirakovskaya E."/>
        </authorList>
    </citation>
    <scope>NUCLEOTIDE SEQUENCE</scope>
</reference>
<dbReference type="SUPFAM" id="SSF102735">
    <property type="entry name" value="Trigger factor ribosome-binding domain"/>
    <property type="match status" value="1"/>
</dbReference>
<dbReference type="GO" id="GO:0051301">
    <property type="term" value="P:cell division"/>
    <property type="evidence" value="ECO:0007669"/>
    <property type="project" value="UniProtKB-KW"/>
</dbReference>
<dbReference type="AlphaFoldDB" id="A0A3B0X4G2"/>
<proteinExistence type="inferred from homology"/>
<sequence>MQVSVESGEGLERKLTVQVPAETIDKEVESRLNSMRSRVKIDGFRPGKVPLKVVKQQYGASVLQEVAGEVMQNSLRDAVIQESLNLAGDPTVEPKRIEAGQPLEFTATFEVYPEITLADCAALKVERTTAEVTDDDVEGMIETLLKQRMTYDEVDRASQDGDQMIINFNGSIGGEAFEGGQADSVPVVIGSNSMIPGFEDQLVGKSANDEFQFEVTFPQDYHTENLKGKLAIFETKVITVNEPVAAEVNEEFAKSFGVEDGSVETLRSDIRQNMERELRNKLQDTLKKDVMDKLLDANEVLVPTALIERECENLQKQMTDAGQLQGGMSLPKELFEGEAKRRVGLGLVMSEVIKSAGLKPDAEQVEAKIQDIAQTYEDPQEVINHYSNNPQLKQGIEGLVMEEMVVEWIVEQATVSEVPGNFQALMNPESGK</sequence>
<dbReference type="GO" id="GO:0003755">
    <property type="term" value="F:peptidyl-prolyl cis-trans isomerase activity"/>
    <property type="evidence" value="ECO:0007669"/>
    <property type="project" value="UniProtKB-KW"/>
</dbReference>
<evidence type="ECO:0000256" key="3">
    <source>
        <dbReference type="ARBA" id="ARBA00013194"/>
    </source>
</evidence>
<dbReference type="InterPro" id="IPR046357">
    <property type="entry name" value="PPIase_dom_sf"/>
</dbReference>
<evidence type="ECO:0000256" key="5">
    <source>
        <dbReference type="ARBA" id="ARBA00023186"/>
    </source>
</evidence>
<comment type="similarity">
    <text evidence="2">Belongs to the FKBP-type PPIase family. Tig subfamily.</text>
</comment>
<dbReference type="PANTHER" id="PTHR30560">
    <property type="entry name" value="TRIGGER FACTOR CHAPERONE AND PEPTIDYL-PROLYL CIS/TRANS ISOMERASE"/>
    <property type="match status" value="1"/>
</dbReference>
<dbReference type="PANTHER" id="PTHR30560:SF3">
    <property type="entry name" value="TRIGGER FACTOR-LIKE PROTEIN TIG, CHLOROPLASTIC"/>
    <property type="match status" value="1"/>
</dbReference>
<evidence type="ECO:0000256" key="4">
    <source>
        <dbReference type="ARBA" id="ARBA00023110"/>
    </source>
</evidence>
<dbReference type="GO" id="GO:0043335">
    <property type="term" value="P:protein unfolding"/>
    <property type="evidence" value="ECO:0007669"/>
    <property type="project" value="TreeGrafter"/>
</dbReference>
<accession>A0A3B0X4G2</accession>
<dbReference type="PIRSF" id="PIRSF003095">
    <property type="entry name" value="Trigger_factor"/>
    <property type="match status" value="1"/>
</dbReference>
<dbReference type="NCBIfam" id="TIGR00115">
    <property type="entry name" value="tig"/>
    <property type="match status" value="1"/>
</dbReference>
<dbReference type="InterPro" id="IPR027304">
    <property type="entry name" value="Trigger_fact/SurA_dom_sf"/>
</dbReference>
<dbReference type="GO" id="GO:0044183">
    <property type="term" value="F:protein folding chaperone"/>
    <property type="evidence" value="ECO:0007669"/>
    <property type="project" value="TreeGrafter"/>
</dbReference>
<dbReference type="GO" id="GO:0015031">
    <property type="term" value="P:protein transport"/>
    <property type="evidence" value="ECO:0007669"/>
    <property type="project" value="InterPro"/>
</dbReference>
<evidence type="ECO:0000256" key="2">
    <source>
        <dbReference type="ARBA" id="ARBA00005464"/>
    </source>
</evidence>
<dbReference type="FunFam" id="3.10.50.40:FF:000001">
    <property type="entry name" value="Trigger factor"/>
    <property type="match status" value="1"/>
</dbReference>
<dbReference type="Pfam" id="PF05697">
    <property type="entry name" value="Trigger_N"/>
    <property type="match status" value="1"/>
</dbReference>
<dbReference type="SUPFAM" id="SSF109998">
    <property type="entry name" value="Triger factor/SurA peptide-binding domain-like"/>
    <property type="match status" value="1"/>
</dbReference>
<dbReference type="HAMAP" id="MF_00303">
    <property type="entry name" value="Trigger_factor_Tig"/>
    <property type="match status" value="1"/>
</dbReference>
<dbReference type="InterPro" id="IPR005215">
    <property type="entry name" value="Trig_fac"/>
</dbReference>
<dbReference type="Pfam" id="PF05698">
    <property type="entry name" value="Trigger_C"/>
    <property type="match status" value="1"/>
</dbReference>
<comment type="catalytic activity">
    <reaction evidence="1">
        <text>[protein]-peptidylproline (omega=180) = [protein]-peptidylproline (omega=0)</text>
        <dbReference type="Rhea" id="RHEA:16237"/>
        <dbReference type="Rhea" id="RHEA-COMP:10747"/>
        <dbReference type="Rhea" id="RHEA-COMP:10748"/>
        <dbReference type="ChEBI" id="CHEBI:83833"/>
        <dbReference type="ChEBI" id="CHEBI:83834"/>
        <dbReference type="EC" id="5.2.1.8"/>
    </reaction>
</comment>
<keyword evidence="5" id="KW-0143">Chaperone</keyword>
<keyword evidence="8" id="KW-0132">Cell division</keyword>
<dbReference type="InterPro" id="IPR001179">
    <property type="entry name" value="PPIase_FKBP_dom"/>
</dbReference>
<dbReference type="GO" id="GO:0043022">
    <property type="term" value="F:ribosome binding"/>
    <property type="evidence" value="ECO:0007669"/>
    <property type="project" value="TreeGrafter"/>
</dbReference>
<evidence type="ECO:0000313" key="8">
    <source>
        <dbReference type="EMBL" id="VAW59490.1"/>
    </source>
</evidence>
<dbReference type="EMBL" id="UOFG01000084">
    <property type="protein sequence ID" value="VAW59490.1"/>
    <property type="molecule type" value="Genomic_DNA"/>
</dbReference>
<keyword evidence="8" id="KW-0131">Cell cycle</keyword>